<evidence type="ECO:0000313" key="3">
    <source>
        <dbReference type="Proteomes" id="UP000765509"/>
    </source>
</evidence>
<protein>
    <submittedName>
        <fullName evidence="2">Uncharacterized protein</fullName>
    </submittedName>
</protein>
<feature type="chain" id="PRO_5040231595" evidence="1">
    <location>
        <begin position="21"/>
        <end position="549"/>
    </location>
</feature>
<dbReference type="EMBL" id="AVOT02000297">
    <property type="protein sequence ID" value="MBW0462175.1"/>
    <property type="molecule type" value="Genomic_DNA"/>
</dbReference>
<evidence type="ECO:0000313" key="2">
    <source>
        <dbReference type="EMBL" id="MBW0462175.1"/>
    </source>
</evidence>
<dbReference type="AlphaFoldDB" id="A0A9Q3GCA8"/>
<name>A0A9Q3GCA8_9BASI</name>
<sequence length="549" mass="63360">MLTIVPLWLAMANLCASVHSFRLPLIFLVYDKINRLSQASITKNSDQLLSQGLFSVQNNSEKPLLIKDSVETFQRPSVATREALNVPGYFSPQNAISSSKFSSPEPDEALAALTLLQLMATPDQPMSIYSPRYNINKYKTKAREFKLEKKSHTQGEADIPKSLKPSEVMTWKKSLIFESIEKPRGDLEEPTSNVAHGEEAISSASSRNTRFVSPKAQPIIHTKKRPLTNLQVMKKNQSSVNERIITPFLLDPDLYSFQKAVDEYLECLSLNHHSRKMIYSLPNLEAMAEWKDLKEINKFETFKYINHYYREPEKIQRFKDFITCTPLQYSNRRRALLKNSYILASNAVFKKFQLMERHQAFLEELRKIWSSSKPGTLKLRSPPPLFPKNIQLRAVDFCTKTTLLRLSRAGQLLDPPIFTDDVIIKRSLTQALEILENFWMKLDVWNGDSSPKAIPKIGKSSSSYRRRKKSQTFVDKIKSLNTHNWSYVHLMSWEVTELVLKIFGTPDHQKEWLSQLGVHLSFRHVLEDIIILESFYMRGCKDEICLVPI</sequence>
<comment type="caution">
    <text evidence="2">The sequence shown here is derived from an EMBL/GenBank/DDBJ whole genome shotgun (WGS) entry which is preliminary data.</text>
</comment>
<accession>A0A9Q3GCA8</accession>
<feature type="signal peptide" evidence="1">
    <location>
        <begin position="1"/>
        <end position="20"/>
    </location>
</feature>
<evidence type="ECO:0000256" key="1">
    <source>
        <dbReference type="SAM" id="SignalP"/>
    </source>
</evidence>
<gene>
    <name evidence="2" type="ORF">O181_001890</name>
</gene>
<keyword evidence="3" id="KW-1185">Reference proteome</keyword>
<reference evidence="2" key="1">
    <citation type="submission" date="2021-03" db="EMBL/GenBank/DDBJ databases">
        <title>Draft genome sequence of rust myrtle Austropuccinia psidii MF-1, a brazilian biotype.</title>
        <authorList>
            <person name="Quecine M.C."/>
            <person name="Pachon D.M.R."/>
            <person name="Bonatelli M.L."/>
            <person name="Correr F.H."/>
            <person name="Franceschini L.M."/>
            <person name="Leite T.F."/>
            <person name="Margarido G.R.A."/>
            <person name="Almeida C.A."/>
            <person name="Ferrarezi J.A."/>
            <person name="Labate C.A."/>
        </authorList>
    </citation>
    <scope>NUCLEOTIDE SEQUENCE</scope>
    <source>
        <strain evidence="2">MF-1</strain>
    </source>
</reference>
<keyword evidence="1" id="KW-0732">Signal</keyword>
<organism evidence="2 3">
    <name type="scientific">Austropuccinia psidii MF-1</name>
    <dbReference type="NCBI Taxonomy" id="1389203"/>
    <lineage>
        <taxon>Eukaryota</taxon>
        <taxon>Fungi</taxon>
        <taxon>Dikarya</taxon>
        <taxon>Basidiomycota</taxon>
        <taxon>Pucciniomycotina</taxon>
        <taxon>Pucciniomycetes</taxon>
        <taxon>Pucciniales</taxon>
        <taxon>Sphaerophragmiaceae</taxon>
        <taxon>Austropuccinia</taxon>
    </lineage>
</organism>
<proteinExistence type="predicted"/>
<dbReference type="Proteomes" id="UP000765509">
    <property type="component" value="Unassembled WGS sequence"/>
</dbReference>